<protein>
    <submittedName>
        <fullName evidence="2">Uncharacterized protein</fullName>
    </submittedName>
</protein>
<keyword evidence="1" id="KW-0472">Membrane</keyword>
<reference evidence="2" key="1">
    <citation type="submission" date="2018-06" db="EMBL/GenBank/DDBJ databases">
        <authorList>
            <person name="Zhirakovskaya E."/>
        </authorList>
    </citation>
    <scope>NUCLEOTIDE SEQUENCE</scope>
</reference>
<feature type="transmembrane region" description="Helical" evidence="1">
    <location>
        <begin position="12"/>
        <end position="31"/>
    </location>
</feature>
<sequence length="72" mass="8250">LREITFFKFSSNFATIFELYHVIIPVFIKYPPKATGKKLLLETAISKSLRIFWVLIGLIITILIIAGGVLRR</sequence>
<dbReference type="AlphaFoldDB" id="A0A3B0UBA7"/>
<organism evidence="2">
    <name type="scientific">hydrothermal vent metagenome</name>
    <dbReference type="NCBI Taxonomy" id="652676"/>
    <lineage>
        <taxon>unclassified sequences</taxon>
        <taxon>metagenomes</taxon>
        <taxon>ecological metagenomes</taxon>
    </lineage>
</organism>
<dbReference type="EMBL" id="UOES01000370">
    <property type="protein sequence ID" value="VAW28245.1"/>
    <property type="molecule type" value="Genomic_DNA"/>
</dbReference>
<gene>
    <name evidence="2" type="ORF">MNBD_BACTEROID06-1698</name>
</gene>
<feature type="transmembrane region" description="Helical" evidence="1">
    <location>
        <begin position="51"/>
        <end position="70"/>
    </location>
</feature>
<keyword evidence="1" id="KW-0812">Transmembrane</keyword>
<name>A0A3B0UBA7_9ZZZZ</name>
<evidence type="ECO:0000313" key="2">
    <source>
        <dbReference type="EMBL" id="VAW28245.1"/>
    </source>
</evidence>
<evidence type="ECO:0000256" key="1">
    <source>
        <dbReference type="SAM" id="Phobius"/>
    </source>
</evidence>
<keyword evidence="1" id="KW-1133">Transmembrane helix</keyword>
<feature type="non-terminal residue" evidence="2">
    <location>
        <position position="1"/>
    </location>
</feature>
<proteinExistence type="predicted"/>
<accession>A0A3B0UBA7</accession>